<dbReference type="GO" id="GO:0000176">
    <property type="term" value="C:nuclear exosome (RNase complex)"/>
    <property type="evidence" value="ECO:0007669"/>
    <property type="project" value="InterPro"/>
</dbReference>
<name>A0A2G5SYM7_9PELO</name>
<accession>A0A2G5SYM7</accession>
<organism evidence="2 3">
    <name type="scientific">Caenorhabditis nigoni</name>
    <dbReference type="NCBI Taxonomy" id="1611254"/>
    <lineage>
        <taxon>Eukaryota</taxon>
        <taxon>Metazoa</taxon>
        <taxon>Ecdysozoa</taxon>
        <taxon>Nematoda</taxon>
        <taxon>Chromadorea</taxon>
        <taxon>Rhabditida</taxon>
        <taxon>Rhabditina</taxon>
        <taxon>Rhabditomorpha</taxon>
        <taxon>Rhabditoidea</taxon>
        <taxon>Rhabditidae</taxon>
        <taxon>Peloderinae</taxon>
        <taxon>Caenorhabditis</taxon>
    </lineage>
</organism>
<dbReference type="GO" id="GO:0006396">
    <property type="term" value="P:RNA processing"/>
    <property type="evidence" value="ECO:0007669"/>
    <property type="project" value="InterPro"/>
</dbReference>
<gene>
    <name evidence="2" type="primary">Cnig_chr_X.g25349</name>
    <name evidence="2" type="ORF">B9Z55_025349</name>
</gene>
<dbReference type="EMBL" id="PDUG01000006">
    <property type="protein sequence ID" value="PIC20009.1"/>
    <property type="molecule type" value="Genomic_DNA"/>
</dbReference>
<keyword evidence="3" id="KW-1185">Reference proteome</keyword>
<comment type="caution">
    <text evidence="2">The sequence shown here is derived from an EMBL/GenBank/DDBJ whole genome shotgun (WGS) entry which is preliminary data.</text>
</comment>
<dbReference type="Proteomes" id="UP000230233">
    <property type="component" value="Chromosome X"/>
</dbReference>
<reference evidence="3" key="1">
    <citation type="submission" date="2017-10" db="EMBL/GenBank/DDBJ databases">
        <title>Rapid genome shrinkage in a self-fertile nematode reveals novel sperm competition proteins.</title>
        <authorList>
            <person name="Yin D."/>
            <person name="Schwarz E.M."/>
            <person name="Thomas C.G."/>
            <person name="Felde R.L."/>
            <person name="Korf I.F."/>
            <person name="Cutter A.D."/>
            <person name="Schartner C.M."/>
            <person name="Ralston E.J."/>
            <person name="Meyer B.J."/>
            <person name="Haag E.S."/>
        </authorList>
    </citation>
    <scope>NUCLEOTIDE SEQUENCE [LARGE SCALE GENOMIC DNA]</scope>
    <source>
        <strain evidence="3">JU1422</strain>
    </source>
</reference>
<dbReference type="OrthoDB" id="10359010at2759"/>
<feature type="domain" description="Exosome-associated factor Rrp6 N-terminal" evidence="1">
    <location>
        <begin position="38"/>
        <end position="95"/>
    </location>
</feature>
<dbReference type="InterPro" id="IPR012588">
    <property type="entry name" value="Exosome-assoc_fac_Rrp6_N"/>
</dbReference>
<evidence type="ECO:0000259" key="1">
    <source>
        <dbReference type="Pfam" id="PF08066"/>
    </source>
</evidence>
<proteinExistence type="predicted"/>
<dbReference type="Pfam" id="PF08066">
    <property type="entry name" value="PMC2NT"/>
    <property type="match status" value="1"/>
</dbReference>
<evidence type="ECO:0000313" key="2">
    <source>
        <dbReference type="EMBL" id="PIC20009.1"/>
    </source>
</evidence>
<protein>
    <recommendedName>
        <fullName evidence="1">Exosome-associated factor Rrp6 N-terminal domain-containing protein</fullName>
    </recommendedName>
</protein>
<evidence type="ECO:0000313" key="3">
    <source>
        <dbReference type="Proteomes" id="UP000230233"/>
    </source>
</evidence>
<dbReference type="AlphaFoldDB" id="A0A2G5SYM7"/>
<sequence>MDHNQERNLTDIEMTVVRAAIAFINRGKELIRQRPHLGSLAQPLLDVFNKVLKIANDLENVGTRPVTDVEHVYARYETLVRYYDKIIEAVDTLLD</sequence>